<proteinExistence type="predicted"/>
<dbReference type="Proteomes" id="UP000751614">
    <property type="component" value="Unassembled WGS sequence"/>
</dbReference>
<dbReference type="RefSeq" id="WP_138833781.1">
    <property type="nucleotide sequence ID" value="NZ_VCNI01000001.1"/>
</dbReference>
<evidence type="ECO:0000313" key="1">
    <source>
        <dbReference type="EMBL" id="TMU56881.1"/>
    </source>
</evidence>
<keyword evidence="1" id="KW-0456">Lyase</keyword>
<gene>
    <name evidence="1" type="ORF">FGG15_04865</name>
</gene>
<comment type="caution">
    <text evidence="1">The sequence shown here is derived from an EMBL/GenBank/DDBJ whole genome shotgun (WGS) entry which is preliminary data.</text>
</comment>
<name>A0ABY2WPG0_9FLAO</name>
<dbReference type="GO" id="GO:0016829">
    <property type="term" value="F:lyase activity"/>
    <property type="evidence" value="ECO:0007669"/>
    <property type="project" value="UniProtKB-KW"/>
</dbReference>
<protein>
    <submittedName>
        <fullName evidence="1">Adenylosuccinate lyase</fullName>
    </submittedName>
</protein>
<dbReference type="EMBL" id="VCNI01000001">
    <property type="protein sequence ID" value="TMU56881.1"/>
    <property type="molecule type" value="Genomic_DNA"/>
</dbReference>
<evidence type="ECO:0000313" key="2">
    <source>
        <dbReference type="Proteomes" id="UP000751614"/>
    </source>
</evidence>
<accession>A0ABY2WPG0</accession>
<sequence>MTARELHIALNSGRLSKTNIDGLVAELSVLPERTGDLLQEVFEQDPTDSFNASWVFDHLMRKKLVYLLPYLDEFTGGLSKLSNESGIRPMAHVCELLCEAYFKRKDATFVKNITVEHLEKIMTACFDWFIGEHKVAAKVFAMSSLFYLGNKFDWVHPELRMILEDTIAQGTAGYKNRAKKTLDKLTVLGH</sequence>
<keyword evidence="2" id="KW-1185">Reference proteome</keyword>
<reference evidence="1 2" key="1">
    <citation type="submission" date="2019-05" db="EMBL/GenBank/DDBJ databases">
        <title>Flagellimonas sp. AsT0115, sp. nov., isolated from a marine red algae, Asparagopsis taxiformis.</title>
        <authorList>
            <person name="Kim J."/>
            <person name="Jeong S.E."/>
            <person name="Jeon C.O."/>
        </authorList>
    </citation>
    <scope>NUCLEOTIDE SEQUENCE [LARGE SCALE GENOMIC DNA]</scope>
    <source>
        <strain evidence="1 2">AsT0115</strain>
    </source>
</reference>
<organism evidence="1 2">
    <name type="scientific">Flagellimonas algicola</name>
    <dbReference type="NCBI Taxonomy" id="2583815"/>
    <lineage>
        <taxon>Bacteria</taxon>
        <taxon>Pseudomonadati</taxon>
        <taxon>Bacteroidota</taxon>
        <taxon>Flavobacteriia</taxon>
        <taxon>Flavobacteriales</taxon>
        <taxon>Flavobacteriaceae</taxon>
        <taxon>Flagellimonas</taxon>
    </lineage>
</organism>